<evidence type="ECO:0000256" key="1">
    <source>
        <dbReference type="ARBA" id="ARBA00004127"/>
    </source>
</evidence>
<gene>
    <name evidence="3" type="ORF">H7B90_29555</name>
</gene>
<dbReference type="Pfam" id="PF04657">
    <property type="entry name" value="DMT_YdcZ"/>
    <property type="match status" value="1"/>
</dbReference>
<keyword evidence="2" id="KW-1133">Transmembrane helix</keyword>
<feature type="transmembrane region" description="Helical" evidence="2">
    <location>
        <begin position="65"/>
        <end position="86"/>
    </location>
</feature>
<dbReference type="EMBL" id="JACJVR010000130">
    <property type="protein sequence ID" value="MBB6695544.1"/>
    <property type="molecule type" value="Genomic_DNA"/>
</dbReference>
<reference evidence="3 4" key="1">
    <citation type="submission" date="2020-08" db="EMBL/GenBank/DDBJ databases">
        <title>Cohnella phylogeny.</title>
        <authorList>
            <person name="Dunlap C."/>
        </authorList>
    </citation>
    <scope>NUCLEOTIDE SEQUENCE [LARGE SCALE GENOMIC DNA]</scope>
    <source>
        <strain evidence="3 4">DSM 25239</strain>
    </source>
</reference>
<protein>
    <submittedName>
        <fullName evidence="3">DMT family transporter</fullName>
    </submittedName>
</protein>
<keyword evidence="2" id="KW-0472">Membrane</keyword>
<proteinExistence type="predicted"/>
<evidence type="ECO:0000256" key="2">
    <source>
        <dbReference type="SAM" id="Phobius"/>
    </source>
</evidence>
<keyword evidence="4" id="KW-1185">Reference proteome</keyword>
<feature type="transmembrane region" description="Helical" evidence="2">
    <location>
        <begin position="127"/>
        <end position="144"/>
    </location>
</feature>
<organism evidence="3 4">
    <name type="scientific">Cohnella xylanilytica</name>
    <dbReference type="NCBI Taxonomy" id="557555"/>
    <lineage>
        <taxon>Bacteria</taxon>
        <taxon>Bacillati</taxon>
        <taxon>Bacillota</taxon>
        <taxon>Bacilli</taxon>
        <taxon>Bacillales</taxon>
        <taxon>Paenibacillaceae</taxon>
        <taxon>Cohnella</taxon>
    </lineage>
</organism>
<dbReference type="InterPro" id="IPR037185">
    <property type="entry name" value="EmrE-like"/>
</dbReference>
<name>A0A841UBL2_9BACL</name>
<evidence type="ECO:0000313" key="4">
    <source>
        <dbReference type="Proteomes" id="UP000553776"/>
    </source>
</evidence>
<feature type="transmembrane region" description="Helical" evidence="2">
    <location>
        <begin position="29"/>
        <end position="53"/>
    </location>
</feature>
<dbReference type="AlphaFoldDB" id="A0A841UBL2"/>
<dbReference type="SUPFAM" id="SSF103481">
    <property type="entry name" value="Multidrug resistance efflux transporter EmrE"/>
    <property type="match status" value="1"/>
</dbReference>
<evidence type="ECO:0000313" key="3">
    <source>
        <dbReference type="EMBL" id="MBB6695544.1"/>
    </source>
</evidence>
<comment type="subcellular location">
    <subcellularLocation>
        <location evidence="1">Endomembrane system</location>
        <topology evidence="1">Multi-pass membrane protein</topology>
    </subcellularLocation>
</comment>
<dbReference type="GO" id="GO:0005886">
    <property type="term" value="C:plasma membrane"/>
    <property type="evidence" value="ECO:0007669"/>
    <property type="project" value="TreeGrafter"/>
</dbReference>
<dbReference type="PANTHER" id="PTHR34821">
    <property type="entry name" value="INNER MEMBRANE PROTEIN YDCZ"/>
    <property type="match status" value="1"/>
</dbReference>
<comment type="caution">
    <text evidence="3">The sequence shown here is derived from an EMBL/GenBank/DDBJ whole genome shotgun (WGS) entry which is preliminary data.</text>
</comment>
<dbReference type="InterPro" id="IPR006750">
    <property type="entry name" value="YdcZ"/>
</dbReference>
<accession>A0A841UBL2</accession>
<sequence>MIAGFVLALAAGALVGVQNAFNGRVNGAAGSWATTALVLGLGFAASLTLGLVFEGKRLFALESMETWFAFSGFIGVGVVFCLVRGIQRLGPTVAVAAALSSQLLFGLLWDSLGWFGLRQVPFTAQQAVGALVMIAGIALLKLGGQARERAAPGEEASEA</sequence>
<feature type="transmembrane region" description="Helical" evidence="2">
    <location>
        <begin position="92"/>
        <end position="115"/>
    </location>
</feature>
<dbReference type="Proteomes" id="UP000553776">
    <property type="component" value="Unassembled WGS sequence"/>
</dbReference>
<dbReference type="PANTHER" id="PTHR34821:SF3">
    <property type="entry name" value="MEMBRANE PROTEIN"/>
    <property type="match status" value="1"/>
</dbReference>
<dbReference type="RefSeq" id="WP_185139496.1">
    <property type="nucleotide sequence ID" value="NZ_BORM01000010.1"/>
</dbReference>
<keyword evidence="2" id="KW-0812">Transmembrane</keyword>